<comment type="caution">
    <text evidence="3">The sequence shown here is derived from an EMBL/GenBank/DDBJ whole genome shotgun (WGS) entry which is preliminary data.</text>
</comment>
<dbReference type="Proteomes" id="UP001589709">
    <property type="component" value="Unassembled WGS sequence"/>
</dbReference>
<feature type="region of interest" description="Disordered" evidence="1">
    <location>
        <begin position="67"/>
        <end position="98"/>
    </location>
</feature>
<dbReference type="Pfam" id="PF17648">
    <property type="entry name" value="Luciferase"/>
    <property type="match status" value="1"/>
</dbReference>
<name>A0ABV5N8H7_9ACTN</name>
<dbReference type="InterPro" id="IPR048273">
    <property type="entry name" value="Luciferase"/>
</dbReference>
<organism evidence="3 4">
    <name type="scientific">Streptomyces cinereospinus</name>
    <dbReference type="NCBI Taxonomy" id="285561"/>
    <lineage>
        <taxon>Bacteria</taxon>
        <taxon>Bacillati</taxon>
        <taxon>Actinomycetota</taxon>
        <taxon>Actinomycetes</taxon>
        <taxon>Kitasatosporales</taxon>
        <taxon>Streptomycetaceae</taxon>
        <taxon>Streptomyces</taxon>
    </lineage>
</organism>
<evidence type="ECO:0000256" key="1">
    <source>
        <dbReference type="SAM" id="MobiDB-lite"/>
    </source>
</evidence>
<dbReference type="PANTHER" id="PTHR38695:SF1">
    <property type="entry name" value="AMINO ACID PERMEASE_ SLC12A DOMAIN-CONTAINING PROTEIN"/>
    <property type="match status" value="1"/>
</dbReference>
<keyword evidence="4" id="KW-1185">Reference proteome</keyword>
<sequence>MASPLRRRPVPAVLTAVLAATALAGAWARRDYRAWRALGPGGLPSTPRGWLTTTRLRLRKAAPLDVTGYGEHKPTTPLLSGLPRRHGPRPRIGPWPIPHRPVDQRISTAMHTALDAAFADLVSAHPAFLTTRRSVLEGHCDAMALRDHATAPVDLRTTQGEIAHVHPGDGSLHMILAASDARAVIEGAWGERHPLAGVVPQLPSTYLLVYPPRDEEELKIVTGILEAAVRNAAPVER</sequence>
<dbReference type="InterPro" id="IPR040841">
    <property type="entry name" value="Luciferase_dom"/>
</dbReference>
<gene>
    <name evidence="3" type="ORF">ACFF45_28835</name>
</gene>
<evidence type="ECO:0000259" key="2">
    <source>
        <dbReference type="Pfam" id="PF17648"/>
    </source>
</evidence>
<dbReference type="PANTHER" id="PTHR38695">
    <property type="entry name" value="AMINO ACID PERMEASE_ SLC12A DOMAIN-CONTAINING PROTEIN"/>
    <property type="match status" value="1"/>
</dbReference>
<accession>A0ABV5N8H7</accession>
<feature type="domain" description="Luciferase" evidence="2">
    <location>
        <begin position="160"/>
        <end position="228"/>
    </location>
</feature>
<evidence type="ECO:0000313" key="4">
    <source>
        <dbReference type="Proteomes" id="UP001589709"/>
    </source>
</evidence>
<dbReference type="RefSeq" id="WP_381349587.1">
    <property type="nucleotide sequence ID" value="NZ_JBHMCY010000073.1"/>
</dbReference>
<dbReference type="EMBL" id="JBHMCY010000073">
    <property type="protein sequence ID" value="MFB9466604.1"/>
    <property type="molecule type" value="Genomic_DNA"/>
</dbReference>
<reference evidence="3 4" key="1">
    <citation type="submission" date="2024-09" db="EMBL/GenBank/DDBJ databases">
        <authorList>
            <person name="Sun Q."/>
            <person name="Mori K."/>
        </authorList>
    </citation>
    <scope>NUCLEOTIDE SEQUENCE [LARGE SCALE GENOMIC DNA]</scope>
    <source>
        <strain evidence="3 4">JCM 6917</strain>
    </source>
</reference>
<evidence type="ECO:0000313" key="3">
    <source>
        <dbReference type="EMBL" id="MFB9466604.1"/>
    </source>
</evidence>
<proteinExistence type="predicted"/>
<protein>
    <recommendedName>
        <fullName evidence="2">Luciferase domain-containing protein</fullName>
    </recommendedName>
</protein>